<proteinExistence type="predicted"/>
<dbReference type="Proteomes" id="UP000542125">
    <property type="component" value="Unassembled WGS sequence"/>
</dbReference>
<name>A0A7Y9IQQ5_9BURK</name>
<dbReference type="EMBL" id="JACBYR010000001">
    <property type="protein sequence ID" value="NYE81175.1"/>
    <property type="molecule type" value="Genomic_DNA"/>
</dbReference>
<gene>
    <name evidence="2" type="ORF">FHW18_000446</name>
</gene>
<accession>A0A7Y9IQQ5</accession>
<feature type="region of interest" description="Disordered" evidence="1">
    <location>
        <begin position="63"/>
        <end position="85"/>
    </location>
</feature>
<evidence type="ECO:0000313" key="2">
    <source>
        <dbReference type="EMBL" id="NYE81175.1"/>
    </source>
</evidence>
<dbReference type="RefSeq" id="WP_179582970.1">
    <property type="nucleotide sequence ID" value="NZ_JACBYR010000001.1"/>
</dbReference>
<evidence type="ECO:0000313" key="3">
    <source>
        <dbReference type="Proteomes" id="UP000542125"/>
    </source>
</evidence>
<dbReference type="AlphaFoldDB" id="A0A7Y9IQQ5"/>
<protein>
    <submittedName>
        <fullName evidence="2">Uncharacterized protein</fullName>
    </submittedName>
</protein>
<comment type="caution">
    <text evidence="2">The sequence shown here is derived from an EMBL/GenBank/DDBJ whole genome shotgun (WGS) entry which is preliminary data.</text>
</comment>
<sequence>MQRKHIYMALGGLGAVVLAGFLLGLWLSWHAPADIVTAAGAPIPENRPGSAEAPIAQIDASRFVPEPPQPRLDGTRGVPRRPVQPAAPIPMVSALSTPPPDTVLSTQAPDLHKLQEQYEEGKTSIAPPVVVQSVPQAPMAPIATVDATDMSPPVAQGPITPPTPMPASAAAASSAGSGGEGWMVALRTDLQRCSEQGFVSRAICVEQAKWRHCGPNDGWGKIAECPRTGNN</sequence>
<evidence type="ECO:0000256" key="1">
    <source>
        <dbReference type="SAM" id="MobiDB-lite"/>
    </source>
</evidence>
<organism evidence="2 3">
    <name type="scientific">Pigmentiphaga litoralis</name>
    <dbReference type="NCBI Taxonomy" id="516702"/>
    <lineage>
        <taxon>Bacteria</taxon>
        <taxon>Pseudomonadati</taxon>
        <taxon>Pseudomonadota</taxon>
        <taxon>Betaproteobacteria</taxon>
        <taxon>Burkholderiales</taxon>
        <taxon>Alcaligenaceae</taxon>
        <taxon>Pigmentiphaga</taxon>
    </lineage>
</organism>
<reference evidence="2 3" key="1">
    <citation type="submission" date="2020-07" db="EMBL/GenBank/DDBJ databases">
        <title>Genomic Encyclopedia of Type Strains, Phase IV (KMG-V): Genome sequencing to study the core and pangenomes of soil and plant-associated prokaryotes.</title>
        <authorList>
            <person name="Whitman W."/>
        </authorList>
    </citation>
    <scope>NUCLEOTIDE SEQUENCE [LARGE SCALE GENOMIC DNA]</scope>
    <source>
        <strain evidence="2 3">SAS40</strain>
    </source>
</reference>
<keyword evidence="3" id="KW-1185">Reference proteome</keyword>